<feature type="domain" description="ATPase AAA-type core" evidence="8">
    <location>
        <begin position="1"/>
        <end position="39"/>
    </location>
</feature>
<dbReference type="GO" id="GO:0016853">
    <property type="term" value="F:isomerase activity"/>
    <property type="evidence" value="ECO:0007669"/>
    <property type="project" value="UniProtKB-KW"/>
</dbReference>
<dbReference type="InterPro" id="IPR050304">
    <property type="entry name" value="MT-severing_AAA_ATPase"/>
</dbReference>
<evidence type="ECO:0000256" key="7">
    <source>
        <dbReference type="ARBA" id="ARBA00023235"/>
    </source>
</evidence>
<dbReference type="InterPro" id="IPR027417">
    <property type="entry name" value="P-loop_NTPase"/>
</dbReference>
<comment type="caution">
    <text evidence="10">The sequence shown here is derived from an EMBL/GenBank/DDBJ whole genome shotgun (WGS) entry which is preliminary data.</text>
</comment>
<evidence type="ECO:0000256" key="2">
    <source>
        <dbReference type="ARBA" id="ARBA00022490"/>
    </source>
</evidence>
<dbReference type="FunFam" id="1.10.8.60:FF:000056">
    <property type="entry name" value="Katanin p60 ATPase-containing subunit A-like 2"/>
    <property type="match status" value="1"/>
</dbReference>
<dbReference type="AlphaFoldDB" id="A0A8T0SUB7"/>
<dbReference type="PANTHER" id="PTHR23074:SF78">
    <property type="entry name" value="KATANIN P60 ATPASE-CONTAINING SUBUNIT A-LIKE 2"/>
    <property type="match status" value="1"/>
</dbReference>
<dbReference type="GO" id="GO:0005524">
    <property type="term" value="F:ATP binding"/>
    <property type="evidence" value="ECO:0007669"/>
    <property type="project" value="UniProtKB-KW"/>
</dbReference>
<dbReference type="Pfam" id="PF00004">
    <property type="entry name" value="AAA"/>
    <property type="match status" value="1"/>
</dbReference>
<dbReference type="Proteomes" id="UP000823388">
    <property type="component" value="Chromosome 5K"/>
</dbReference>
<keyword evidence="4" id="KW-0547">Nucleotide-binding</keyword>
<evidence type="ECO:0000256" key="4">
    <source>
        <dbReference type="ARBA" id="ARBA00022741"/>
    </source>
</evidence>
<dbReference type="Gene3D" id="3.40.50.300">
    <property type="entry name" value="P-loop containing nucleotide triphosphate hydrolases"/>
    <property type="match status" value="1"/>
</dbReference>
<sequence length="152" mass="17357">MDGLTKTDELVFVLAATNLPWELDAAMLRRLEKRILVPLPEPDARHAMFEELLPSGPCRMEIPYDVLVEKTEGYSGSDIRLVCKEAAMQPLRRLMTVLERNQEEVPEDELPEVGPITSEDIELALRNTRPSAHLHAHRYEKFNQDYGSHVHG</sequence>
<comment type="subcellular location">
    <subcellularLocation>
        <location evidence="1">Cytoplasm</location>
        <location evidence="1">Cytoskeleton</location>
        <location evidence="1">Spindle pole</location>
    </subcellularLocation>
</comment>
<evidence type="ECO:0000259" key="9">
    <source>
        <dbReference type="Pfam" id="PF17862"/>
    </source>
</evidence>
<dbReference type="EMBL" id="CM029045">
    <property type="protein sequence ID" value="KAG2599719.1"/>
    <property type="molecule type" value="Genomic_DNA"/>
</dbReference>
<proteinExistence type="predicted"/>
<dbReference type="SUPFAM" id="SSF52540">
    <property type="entry name" value="P-loop containing nucleoside triphosphate hydrolases"/>
    <property type="match status" value="1"/>
</dbReference>
<protein>
    <recommendedName>
        <fullName evidence="12">Katanin p60 ATPase-containing subunit A-like 2</fullName>
    </recommendedName>
</protein>
<dbReference type="GO" id="GO:0005874">
    <property type="term" value="C:microtubule"/>
    <property type="evidence" value="ECO:0007669"/>
    <property type="project" value="UniProtKB-KW"/>
</dbReference>
<keyword evidence="11" id="KW-1185">Reference proteome</keyword>
<dbReference type="Gene3D" id="1.10.8.60">
    <property type="match status" value="1"/>
</dbReference>
<evidence type="ECO:0000256" key="3">
    <source>
        <dbReference type="ARBA" id="ARBA00022701"/>
    </source>
</evidence>
<gene>
    <name evidence="10" type="ORF">PVAP13_5KG435507</name>
</gene>
<accession>A0A8T0SUB7</accession>
<evidence type="ECO:0000256" key="1">
    <source>
        <dbReference type="ARBA" id="ARBA00004647"/>
    </source>
</evidence>
<dbReference type="PANTHER" id="PTHR23074">
    <property type="entry name" value="AAA DOMAIN-CONTAINING"/>
    <property type="match status" value="1"/>
</dbReference>
<evidence type="ECO:0000259" key="8">
    <source>
        <dbReference type="Pfam" id="PF00004"/>
    </source>
</evidence>
<keyword evidence="3" id="KW-0493">Microtubule</keyword>
<reference evidence="10" key="1">
    <citation type="submission" date="2020-05" db="EMBL/GenBank/DDBJ databases">
        <title>WGS assembly of Panicum virgatum.</title>
        <authorList>
            <person name="Lovell J.T."/>
            <person name="Jenkins J."/>
            <person name="Shu S."/>
            <person name="Juenger T.E."/>
            <person name="Schmutz J."/>
        </authorList>
    </citation>
    <scope>NUCLEOTIDE SEQUENCE</scope>
    <source>
        <strain evidence="10">AP13</strain>
    </source>
</reference>
<dbReference type="GO" id="GO:0016887">
    <property type="term" value="F:ATP hydrolysis activity"/>
    <property type="evidence" value="ECO:0007669"/>
    <property type="project" value="InterPro"/>
</dbReference>
<dbReference type="InterPro" id="IPR003959">
    <property type="entry name" value="ATPase_AAA_core"/>
</dbReference>
<evidence type="ECO:0000313" key="10">
    <source>
        <dbReference type="EMBL" id="KAG2599719.1"/>
    </source>
</evidence>
<dbReference type="InterPro" id="IPR041569">
    <property type="entry name" value="AAA_lid_3"/>
</dbReference>
<feature type="domain" description="AAA ATPase AAA+ lid" evidence="9">
    <location>
        <begin position="64"/>
        <end position="101"/>
    </location>
</feature>
<keyword evidence="2" id="KW-0963">Cytoplasm</keyword>
<keyword evidence="6" id="KW-0206">Cytoskeleton</keyword>
<name>A0A8T0SUB7_PANVG</name>
<dbReference type="Pfam" id="PF17862">
    <property type="entry name" value="AAA_lid_3"/>
    <property type="match status" value="1"/>
</dbReference>
<evidence type="ECO:0000256" key="5">
    <source>
        <dbReference type="ARBA" id="ARBA00022840"/>
    </source>
</evidence>
<dbReference type="GO" id="GO:0000922">
    <property type="term" value="C:spindle pole"/>
    <property type="evidence" value="ECO:0007669"/>
    <property type="project" value="UniProtKB-SubCell"/>
</dbReference>
<evidence type="ECO:0008006" key="12">
    <source>
        <dbReference type="Google" id="ProtNLM"/>
    </source>
</evidence>
<evidence type="ECO:0000313" key="11">
    <source>
        <dbReference type="Proteomes" id="UP000823388"/>
    </source>
</evidence>
<evidence type="ECO:0000256" key="6">
    <source>
        <dbReference type="ARBA" id="ARBA00023212"/>
    </source>
</evidence>
<organism evidence="10 11">
    <name type="scientific">Panicum virgatum</name>
    <name type="common">Blackwell switchgrass</name>
    <dbReference type="NCBI Taxonomy" id="38727"/>
    <lineage>
        <taxon>Eukaryota</taxon>
        <taxon>Viridiplantae</taxon>
        <taxon>Streptophyta</taxon>
        <taxon>Embryophyta</taxon>
        <taxon>Tracheophyta</taxon>
        <taxon>Spermatophyta</taxon>
        <taxon>Magnoliopsida</taxon>
        <taxon>Liliopsida</taxon>
        <taxon>Poales</taxon>
        <taxon>Poaceae</taxon>
        <taxon>PACMAD clade</taxon>
        <taxon>Panicoideae</taxon>
        <taxon>Panicodae</taxon>
        <taxon>Paniceae</taxon>
        <taxon>Panicinae</taxon>
        <taxon>Panicum</taxon>
        <taxon>Panicum sect. Hiantes</taxon>
    </lineage>
</organism>
<keyword evidence="5" id="KW-0067">ATP-binding</keyword>
<keyword evidence="7" id="KW-0413">Isomerase</keyword>